<organism evidence="5 6">
    <name type="scientific">Vibrio owensii</name>
    <dbReference type="NCBI Taxonomy" id="696485"/>
    <lineage>
        <taxon>Bacteria</taxon>
        <taxon>Pseudomonadati</taxon>
        <taxon>Pseudomonadota</taxon>
        <taxon>Gammaproteobacteria</taxon>
        <taxon>Vibrionales</taxon>
        <taxon>Vibrionaceae</taxon>
        <taxon>Vibrio</taxon>
    </lineage>
</organism>
<dbReference type="PROSITE" id="PS50194">
    <property type="entry name" value="FILAMIN_REPEAT"/>
    <property type="match status" value="2"/>
</dbReference>
<keyword evidence="3" id="KW-0732">Signal</keyword>
<dbReference type="Pfam" id="PF09134">
    <property type="entry name" value="Invasin_D3"/>
    <property type="match status" value="6"/>
</dbReference>
<comment type="caution">
    <text evidence="5">The sequence shown here is derived from an EMBL/GenBank/DDBJ whole genome shotgun (WGS) entry which is preliminary data.</text>
</comment>
<protein>
    <submittedName>
        <fullName evidence="5">Bacterial Ig-like domain family protein</fullName>
    </submittedName>
</protein>
<dbReference type="SMART" id="SM00634">
    <property type="entry name" value="BID_1"/>
    <property type="match status" value="7"/>
</dbReference>
<sequence length="1498" mass="157862">MVMINTCRRAGLYCLMGVMSLLAISGCNDSTTETTTSLTSQISHQQSLSLNVSNRVDETEMSNLELLFVFDVANQNETFAVRVQDVLGREVAGFHQGEAFQSNVVVVPESGIVPFTFDVDNASDVNGGVAKMTVIVRGDGFFSNSQVFDLTQTTMSDNYWIEIVPKSEKAEEATTFAEERVDLDGHVTSSQVDVATVSKDDSTDGGKILDGATAKLSIPAGTGFIGEDGQPFTPLGEVSVSMMLFSADPKGLADDENNPLYLFPGGLSPDGFDGELPSDITSPDSVTFISAGFVAIEIGDESGNKVSSFDGEGVTLAFEVPKSTINPQTGEPLSLDDGTIPIWSYTDSTGKWRYEGDAVIEQENENTFTVSKPITHLSYYNLDWYGQDRCQLDVDVVDANGDPNNQKLRLSFAKAGGGWAYKPSGWGDDPEKLNINRVPAFAGHFDLLDSQSNSLLASIEVDGEVIEVADGSEGLDLDDFCFGVSSESTKSFKATLNIVNPPRIDIETGLSLVCPIDETKTQTVDSGYYYLYSGYSYESSGEVNGDSITFSNLVEDALYRLYYYGGQTWAQVEFTAKADTTTISLMSLQLCDKIDQAIKTRLVCTDDDMAVTRFKAAPEAYFWMYNQDYSHYLWGRTDSDGNATQSDAVESIEYMGSAYSYFENRYYWGERTTATTSADNAITFDIQLPSSNEYCLAELPIDYLQTFVFAENTEALADGVAEIIITVQERDEFGTARESNSGDLTLSAEPAEEVMISGVTSNGDGTYSAKVTSTKAQEVVISGKIDDNALGGSATVEFIPVVDFSNAVFSRDKASASADGSEQIKVTVQLKDADGNDYTSSGGDIKFGELSGLTLKSYQDNDDGTYTGVFTSETSKTFNITASIAGSALSSSIDIEFTPVLDTNSADFSLDKSSASADGVDVITVTLQLKDKEGDDYTSSGGAVVFDTPNGLTKFDSQDNGDGSYTVKYKSSTSGSYTVGASLDGSKFAESISFEFTPVLDLSNTEFTRDKSSANADGSDVITVTIQLKDTEGNNYTSSGGTLQLSMPTGVSSVTSQDNGDGTYTVSFSSSSAGNKSIGVSIGSTQLSSSISLSYAQVLNLSAAAFSRDKESANANGNDQITVTVQLKDTNGADYTSSAGEISFSVPSGVTEVSKTDNGDGSYTAVFTTVNAGAYTFGASIGNTQLANDVELTFNAVIDLSQSTLQADITTIAADGNSTAQLTVTLKDYAGNAFVPSSNSPELTITAGSADKTELVNAGDGVYTSSISANVAGEVTVTATYDSGTIGTSNLTFEAVAPSASQSTITSDISTFGVGGDHSAVITVALKKADGSAYTQSYGELVLSPQGTGLSYGTPVDNGDGTYTVSVTADTAGSYTVSAAVGDLSLSNSLPLTVTQVDAAESVVTPTELNGSGNITITLKDSSGTDLGHGGHVVTVDSSSDAFIFTAGGFGSFSDIVDNNDGTYSVSVTCLKSTNGNSFNIEVQADSTLVGSVDVTCP</sequence>
<evidence type="ECO:0000256" key="2">
    <source>
        <dbReference type="ARBA" id="ARBA00022737"/>
    </source>
</evidence>
<name>A0AAU9Q9N4_9VIBR</name>
<proteinExistence type="inferred from homology"/>
<evidence type="ECO:0000256" key="1">
    <source>
        <dbReference type="ARBA" id="ARBA00010116"/>
    </source>
</evidence>
<dbReference type="PROSITE" id="PS51127">
    <property type="entry name" value="BIG1"/>
    <property type="match status" value="3"/>
</dbReference>
<evidence type="ECO:0000313" key="5">
    <source>
        <dbReference type="EMBL" id="CAH1537894.1"/>
    </source>
</evidence>
<dbReference type="PANTHER" id="PTHR38537">
    <property type="entry name" value="JITTERBUG, ISOFORM N"/>
    <property type="match status" value="1"/>
</dbReference>
<dbReference type="SUPFAM" id="SSF49373">
    <property type="entry name" value="Invasin/intimin cell-adhesion fragments"/>
    <property type="match status" value="7"/>
</dbReference>
<dbReference type="PANTHER" id="PTHR38537:SF8">
    <property type="entry name" value="FILAMIN-A"/>
    <property type="match status" value="1"/>
</dbReference>
<dbReference type="InterPro" id="IPR003344">
    <property type="entry name" value="Big_1_dom"/>
</dbReference>
<dbReference type="InterPro" id="IPR015217">
    <property type="entry name" value="Invasin_dom_3"/>
</dbReference>
<dbReference type="Proteomes" id="UP001295420">
    <property type="component" value="Unassembled WGS sequence"/>
</dbReference>
<feature type="domain" description="Big-1" evidence="4">
    <location>
        <begin position="1103"/>
        <end position="1193"/>
    </location>
</feature>
<accession>A0AAU9Q9N4</accession>
<feature type="domain" description="Big-1" evidence="4">
    <location>
        <begin position="1004"/>
        <end position="1096"/>
    </location>
</feature>
<feature type="signal peptide" evidence="3">
    <location>
        <begin position="1"/>
        <end position="29"/>
    </location>
</feature>
<feature type="domain" description="Big-1" evidence="4">
    <location>
        <begin position="905"/>
        <end position="997"/>
    </location>
</feature>
<dbReference type="InterPro" id="IPR008964">
    <property type="entry name" value="Invasin/intimin_cell_adhesion"/>
</dbReference>
<dbReference type="Gene3D" id="2.60.40.10">
    <property type="entry name" value="Immunoglobulins"/>
    <property type="match status" value="7"/>
</dbReference>
<evidence type="ECO:0000256" key="3">
    <source>
        <dbReference type="SAM" id="SignalP"/>
    </source>
</evidence>
<comment type="similarity">
    <text evidence="1">Belongs to the intimin/invasin family.</text>
</comment>
<dbReference type="GO" id="GO:0051015">
    <property type="term" value="F:actin filament binding"/>
    <property type="evidence" value="ECO:0007669"/>
    <property type="project" value="InterPro"/>
</dbReference>
<feature type="chain" id="PRO_5043628079" evidence="3">
    <location>
        <begin position="30"/>
        <end position="1498"/>
    </location>
</feature>
<dbReference type="InterPro" id="IPR013783">
    <property type="entry name" value="Ig-like_fold"/>
</dbReference>
<evidence type="ECO:0000313" key="6">
    <source>
        <dbReference type="Proteomes" id="UP001295420"/>
    </source>
</evidence>
<reference evidence="5" key="1">
    <citation type="submission" date="2022-01" db="EMBL/GenBank/DDBJ databases">
        <authorList>
            <person name="Lagorce A."/>
        </authorList>
    </citation>
    <scope>NUCLEOTIDE SEQUENCE</scope>
    <source>
        <strain evidence="5">Th15_F1_D04</strain>
    </source>
</reference>
<dbReference type="InterPro" id="IPR044801">
    <property type="entry name" value="Filamin"/>
</dbReference>
<gene>
    <name evidence="5" type="ORF">THF1D04_50150</name>
</gene>
<dbReference type="GO" id="GO:0030036">
    <property type="term" value="P:actin cytoskeleton organization"/>
    <property type="evidence" value="ECO:0007669"/>
    <property type="project" value="InterPro"/>
</dbReference>
<keyword evidence="2" id="KW-0677">Repeat</keyword>
<dbReference type="InterPro" id="IPR017868">
    <property type="entry name" value="Filamin/ABP280_repeat-like"/>
</dbReference>
<dbReference type="EMBL" id="CAKMTQ010000045">
    <property type="protein sequence ID" value="CAH1537894.1"/>
    <property type="molecule type" value="Genomic_DNA"/>
</dbReference>
<evidence type="ECO:0000259" key="4">
    <source>
        <dbReference type="PROSITE" id="PS51127"/>
    </source>
</evidence>